<dbReference type="EMBL" id="BAAALG010000002">
    <property type="protein sequence ID" value="GAA1094100.1"/>
    <property type="molecule type" value="Genomic_DNA"/>
</dbReference>
<dbReference type="SUPFAM" id="SSF53474">
    <property type="entry name" value="alpha/beta-Hydrolases"/>
    <property type="match status" value="2"/>
</dbReference>
<reference evidence="2 3" key="1">
    <citation type="journal article" date="2019" name="Int. J. Syst. Evol. Microbiol.">
        <title>The Global Catalogue of Microorganisms (GCM) 10K type strain sequencing project: providing services to taxonomists for standard genome sequencing and annotation.</title>
        <authorList>
            <consortium name="The Broad Institute Genomics Platform"/>
            <consortium name="The Broad Institute Genome Sequencing Center for Infectious Disease"/>
            <person name="Wu L."/>
            <person name="Ma J."/>
        </authorList>
    </citation>
    <scope>NUCLEOTIDE SEQUENCE [LARGE SCALE GENOMIC DNA]</scope>
    <source>
        <strain evidence="2 3">JCM 13008</strain>
    </source>
</reference>
<dbReference type="RefSeq" id="WP_343991438.1">
    <property type="nucleotide sequence ID" value="NZ_BAAALG010000002.1"/>
</dbReference>
<dbReference type="PANTHER" id="PTHR43798">
    <property type="entry name" value="MONOACYLGLYCEROL LIPASE"/>
    <property type="match status" value="1"/>
</dbReference>
<dbReference type="InterPro" id="IPR029058">
    <property type="entry name" value="AB_hydrolase_fold"/>
</dbReference>
<dbReference type="PRINTS" id="PR00111">
    <property type="entry name" value="ABHYDROLASE"/>
</dbReference>
<sequence>MTLPTPSRIRELFGGLETPDPAAESGWALRGTLVEHDDADLFWVHPTTERSAWFGDAAVPDAQIAVDRVVRSQVAAFGGRVWAPRYRQAGVAAFHARAELGELPYELAYDDVAAAFVEYLAVSSGSGRPLVLGGHSQGARHVRALLGEFADNQEVTQRLVAAYLIGIDVPVDAPTAVAFAAAPDQTGVAVICQARLGDPGAASADCSPDALVCVEPKVLGLADTDGVVRSGHHLLLSAVRIGALADQALADGSLHPVEVEALAPVLGADARRRTEAWRGLRDESTQAWRRAGAGAPARVEVSERREVEVGKRREAVSSGDPEPVVLLHKLGGWAAEWQAMIDALGGGRRVLALDLPGHGSAHELPAPFLQRPADSARAVLDLLDAEGIGACHLVGASLGGVVAAHLATFAPDRVTTLTLAGAALGEAWTSRRLLEGERAARSRFGPGWMPLPGGSSRAGAAPAHVLADLDASRAAAGAWVRSSERGVAIGGVAHLLPLIVAPTLVLNGADGPYRRFEDVALDALRDLRVVVVDGAGAFAHQERPDAVAAHWRDFVAAVGHSRRR</sequence>
<comment type="caution">
    <text evidence="2">The sequence shown here is derived from an EMBL/GenBank/DDBJ whole genome shotgun (WGS) entry which is preliminary data.</text>
</comment>
<dbReference type="Gene3D" id="3.40.50.1820">
    <property type="entry name" value="alpha/beta hydrolase"/>
    <property type="match status" value="1"/>
</dbReference>
<organism evidence="2 3">
    <name type="scientific">Nocardioides dubius</name>
    <dbReference type="NCBI Taxonomy" id="317019"/>
    <lineage>
        <taxon>Bacteria</taxon>
        <taxon>Bacillati</taxon>
        <taxon>Actinomycetota</taxon>
        <taxon>Actinomycetes</taxon>
        <taxon>Propionibacteriales</taxon>
        <taxon>Nocardioidaceae</taxon>
        <taxon>Nocardioides</taxon>
    </lineage>
</organism>
<feature type="domain" description="AB hydrolase-1" evidence="1">
    <location>
        <begin position="323"/>
        <end position="427"/>
    </location>
</feature>
<dbReference type="Pfam" id="PF00561">
    <property type="entry name" value="Abhydrolase_1"/>
    <property type="match status" value="1"/>
</dbReference>
<dbReference type="InterPro" id="IPR021440">
    <property type="entry name" value="DUF3089"/>
</dbReference>
<keyword evidence="3" id="KW-1185">Reference proteome</keyword>
<accession>A0ABN1TNX0</accession>
<dbReference type="PANTHER" id="PTHR43798:SF33">
    <property type="entry name" value="HYDROLASE, PUTATIVE (AFU_ORTHOLOGUE AFUA_2G14860)-RELATED"/>
    <property type="match status" value="1"/>
</dbReference>
<dbReference type="Proteomes" id="UP001501581">
    <property type="component" value="Unassembled WGS sequence"/>
</dbReference>
<protein>
    <recommendedName>
        <fullName evidence="1">AB hydrolase-1 domain-containing protein</fullName>
    </recommendedName>
</protein>
<gene>
    <name evidence="2" type="ORF">GCM10009668_07190</name>
</gene>
<name>A0ABN1TNX0_9ACTN</name>
<evidence type="ECO:0000259" key="1">
    <source>
        <dbReference type="Pfam" id="PF00561"/>
    </source>
</evidence>
<dbReference type="InterPro" id="IPR000073">
    <property type="entry name" value="AB_hydrolase_1"/>
</dbReference>
<evidence type="ECO:0000313" key="2">
    <source>
        <dbReference type="EMBL" id="GAA1094100.1"/>
    </source>
</evidence>
<proteinExistence type="predicted"/>
<dbReference type="InterPro" id="IPR050266">
    <property type="entry name" value="AB_hydrolase_sf"/>
</dbReference>
<dbReference type="Pfam" id="PF11288">
    <property type="entry name" value="DUF3089"/>
    <property type="match status" value="1"/>
</dbReference>
<evidence type="ECO:0000313" key="3">
    <source>
        <dbReference type="Proteomes" id="UP001501581"/>
    </source>
</evidence>